<dbReference type="PANTHER" id="PTHR33840:SF1">
    <property type="entry name" value="TLE1 PHOSPHOLIPASE DOMAIN-CONTAINING PROTEIN"/>
    <property type="match status" value="1"/>
</dbReference>
<name>A0AA41A1P9_9SPHN</name>
<feature type="transmembrane region" description="Helical" evidence="1">
    <location>
        <begin position="246"/>
        <end position="268"/>
    </location>
</feature>
<reference evidence="3" key="1">
    <citation type="submission" date="2021-01" db="EMBL/GenBank/DDBJ databases">
        <title>Genome Sequencing of Type Strains.</title>
        <authorList>
            <person name="Lemaire J.F."/>
            <person name="Inderbitzin P."/>
            <person name="Collins S.B."/>
            <person name="Wespe N."/>
            <person name="Knight-Connoni V."/>
        </authorList>
    </citation>
    <scope>NUCLEOTIDE SEQUENCE</scope>
    <source>
        <strain evidence="3">DSM 14562</strain>
    </source>
</reference>
<feature type="transmembrane region" description="Helical" evidence="1">
    <location>
        <begin position="219"/>
        <end position="240"/>
    </location>
</feature>
<evidence type="ECO:0000256" key="1">
    <source>
        <dbReference type="SAM" id="Phobius"/>
    </source>
</evidence>
<dbReference type="Pfam" id="PF09994">
    <property type="entry name" value="T6SS_Tle1-like_cat"/>
    <property type="match status" value="2"/>
</dbReference>
<dbReference type="InterPro" id="IPR018712">
    <property type="entry name" value="Tle1-like_cat"/>
</dbReference>
<dbReference type="InterPro" id="IPR029058">
    <property type="entry name" value="AB_hydrolase_fold"/>
</dbReference>
<proteinExistence type="predicted"/>
<evidence type="ECO:0000259" key="2">
    <source>
        <dbReference type="Pfam" id="PF09994"/>
    </source>
</evidence>
<keyword evidence="1" id="KW-0812">Transmembrane</keyword>
<accession>A0AA41A1P9</accession>
<protein>
    <submittedName>
        <fullName evidence="3">DUF2235 domain-containing protein</fullName>
    </submittedName>
</protein>
<dbReference type="AlphaFoldDB" id="A0AA41A1P9"/>
<keyword evidence="1" id="KW-0472">Membrane</keyword>
<feature type="domain" description="T6SS Phospholipase effector Tle1-like catalytic" evidence="2">
    <location>
        <begin position="296"/>
        <end position="378"/>
    </location>
</feature>
<feature type="domain" description="T6SS Phospholipase effector Tle1-like catalytic" evidence="2">
    <location>
        <begin position="8"/>
        <end position="216"/>
    </location>
</feature>
<dbReference type="Proteomes" id="UP000704529">
    <property type="component" value="Unassembled WGS sequence"/>
</dbReference>
<comment type="caution">
    <text evidence="3">The sequence shown here is derived from an EMBL/GenBank/DDBJ whole genome shotgun (WGS) entry which is preliminary data.</text>
</comment>
<keyword evidence="1" id="KW-1133">Transmembrane helix</keyword>
<evidence type="ECO:0000313" key="4">
    <source>
        <dbReference type="Proteomes" id="UP000704529"/>
    </source>
</evidence>
<organism evidence="3 4">
    <name type="scientific">Sphingomonas yabuuchiae</name>
    <dbReference type="NCBI Taxonomy" id="172044"/>
    <lineage>
        <taxon>Bacteria</taxon>
        <taxon>Pseudomonadati</taxon>
        <taxon>Pseudomonadota</taxon>
        <taxon>Alphaproteobacteria</taxon>
        <taxon>Sphingomonadales</taxon>
        <taxon>Sphingomonadaceae</taxon>
        <taxon>Sphingomonas</taxon>
    </lineage>
</organism>
<dbReference type="EMBL" id="JAFHKU010000133">
    <property type="protein sequence ID" value="MBN3559982.1"/>
    <property type="molecule type" value="Genomic_DNA"/>
</dbReference>
<dbReference type="SUPFAM" id="SSF53474">
    <property type="entry name" value="alpha/beta-Hydrolases"/>
    <property type="match status" value="1"/>
</dbReference>
<dbReference type="PANTHER" id="PTHR33840">
    <property type="match status" value="1"/>
</dbReference>
<sequence>MEGASMPKNIVVFSDGTGQDGGVRPEQRMSNIFKMYRASRPGPDSLVDPRDQVVFYDPGLGTEAGATGLTSVRRWIAKLLSSVTGRGITTNIADCYEFIINHYRPGDRIWLFGFSRGAYTARSVATVLRLCGVPTRIPEGDLPRFRNAGREVADQAVIRVAEHGAGHPRARYEAEREELAHRFRIEHGSDVNGEANAAPYFIGVFDTVASLGAKGPLRIALGAVLALLTAASAATAATIIHRLFDTGWTASFIVAAAIIVLVGAWLYLRTALKTFKPSVAGGRRTFHLAQWSGRDYDKLLGRAVVHARHAIAIDENRADFPRVPWGPGKGVERRPEVEGEPKPFVQMWFAGNHSDIGGSYPEAESRLSDIALEWMLEEARSVRHPLIVDDTRIHLFPSADGVQHDEVVGMSDTVRSRTPFWLRRLTRSITWKVQPRDLKDTATMHPSVSERFALDAVPRQGADGPYRPAVLRTHELFRDHYL</sequence>
<gene>
    <name evidence="3" type="ORF">JYA60_17295</name>
</gene>
<evidence type="ECO:0000313" key="3">
    <source>
        <dbReference type="EMBL" id="MBN3559982.1"/>
    </source>
</evidence>